<dbReference type="InterPro" id="IPR025110">
    <property type="entry name" value="AMP-bd_C"/>
</dbReference>
<reference evidence="4" key="1">
    <citation type="submission" date="2017-08" db="EMBL/GenBank/DDBJ databases">
        <authorList>
            <person name="Grouzdev D.S."/>
            <person name="Gaisin V.A."/>
            <person name="Rysina M.S."/>
            <person name="Gorlenko V.M."/>
        </authorList>
    </citation>
    <scope>NUCLEOTIDE SEQUENCE [LARGE SCALE GENOMIC DNA]</scope>
    <source>
        <strain evidence="4">Kir15-3F</strain>
    </source>
</reference>
<dbReference type="CDD" id="cd04433">
    <property type="entry name" value="AFD_class_I"/>
    <property type="match status" value="1"/>
</dbReference>
<evidence type="ECO:0000313" key="3">
    <source>
        <dbReference type="EMBL" id="PDW01659.1"/>
    </source>
</evidence>
<dbReference type="InterPro" id="IPR042099">
    <property type="entry name" value="ANL_N_sf"/>
</dbReference>
<dbReference type="Pfam" id="PF00501">
    <property type="entry name" value="AMP-binding"/>
    <property type="match status" value="1"/>
</dbReference>
<evidence type="ECO:0000313" key="4">
    <source>
        <dbReference type="Proteomes" id="UP000220527"/>
    </source>
</evidence>
<keyword evidence="3" id="KW-0436">Ligase</keyword>
<dbReference type="EMBL" id="NQWI01000120">
    <property type="protein sequence ID" value="PDW01659.1"/>
    <property type="molecule type" value="Genomic_DNA"/>
</dbReference>
<dbReference type="Gene3D" id="3.30.300.30">
    <property type="match status" value="1"/>
</dbReference>
<protein>
    <submittedName>
        <fullName evidence="3">2-succinylbenzoate--CoA ligase</fullName>
    </submittedName>
</protein>
<dbReference type="Proteomes" id="UP000220527">
    <property type="component" value="Unassembled WGS sequence"/>
</dbReference>
<dbReference type="GO" id="GO:0016878">
    <property type="term" value="F:acid-thiol ligase activity"/>
    <property type="evidence" value="ECO:0007669"/>
    <property type="project" value="UniProtKB-ARBA"/>
</dbReference>
<dbReference type="PANTHER" id="PTHR43767">
    <property type="entry name" value="LONG-CHAIN-FATTY-ACID--COA LIGASE"/>
    <property type="match status" value="1"/>
</dbReference>
<dbReference type="Pfam" id="PF13193">
    <property type="entry name" value="AMP-binding_C"/>
    <property type="match status" value="1"/>
</dbReference>
<comment type="caution">
    <text evidence="3">The sequence shown here is derived from an EMBL/GenBank/DDBJ whole genome shotgun (WGS) entry which is preliminary data.</text>
</comment>
<name>A0A2A6RFK2_9CHLR</name>
<dbReference type="OrthoDB" id="9781737at2"/>
<feature type="domain" description="AMP-dependent synthetase/ligase" evidence="1">
    <location>
        <begin position="6"/>
        <end position="348"/>
    </location>
</feature>
<dbReference type="AlphaFoldDB" id="A0A2A6RFK2"/>
<organism evidence="3 4">
    <name type="scientific">Candidatus Viridilinea mediisalina</name>
    <dbReference type="NCBI Taxonomy" id="2024553"/>
    <lineage>
        <taxon>Bacteria</taxon>
        <taxon>Bacillati</taxon>
        <taxon>Chloroflexota</taxon>
        <taxon>Chloroflexia</taxon>
        <taxon>Chloroflexales</taxon>
        <taxon>Chloroflexineae</taxon>
        <taxon>Oscillochloridaceae</taxon>
        <taxon>Candidatus Viridilinea</taxon>
    </lineage>
</organism>
<gene>
    <name evidence="3" type="ORF">CJ255_18035</name>
</gene>
<sequence length="474" mass="51551">MTLLQVVAEADPERKAIVSEHESLSYHALWQQAEALACALQQNYGLQAQQNVALICRNHPASIKALFGCARLGTNIYLVNPEQSAGQLLALIERLGFTFVIHDPSLTATIAQAKLGERALPTHYPSGPALEQLAQTLPSSPHKLKRTTMGRIVVLTSGSTGQPKVAARRPSPLNVIPPFIALLKQAKLHHYRSIYLAPPIYHGYGLAMLFIATALGQSIHITERFNAAQACDLIAQAQIETTIVLPIMLQRMLDHDAPALNPLRCIIAGSAPLAPTLASATLSQLGPILYNLYGSSEAGFALMATPAQLAQKPNTVGQPLLGVRTRIVKDDKQDAAPQQIGELLIRSAWSINAQDWIATGDLAYRDSAGDLFICGRSDDMVVSGGEKVYPIELEQILQTHPHIAAVVVVGIPDPAFGQRLKAVIVCKANQPLDEEALRTWLKPRIARYHMPAVIEFRTELPYTPLGKVDKRLLI</sequence>
<dbReference type="PANTHER" id="PTHR43767:SF1">
    <property type="entry name" value="NONRIBOSOMAL PEPTIDE SYNTHASE PES1 (EUROFUNG)-RELATED"/>
    <property type="match status" value="1"/>
</dbReference>
<proteinExistence type="predicted"/>
<dbReference type="Gene3D" id="3.40.50.12780">
    <property type="entry name" value="N-terminal domain of ligase-like"/>
    <property type="match status" value="1"/>
</dbReference>
<dbReference type="InterPro" id="IPR000873">
    <property type="entry name" value="AMP-dep_synth/lig_dom"/>
</dbReference>
<dbReference type="InterPro" id="IPR050237">
    <property type="entry name" value="ATP-dep_AMP-bd_enzyme"/>
</dbReference>
<dbReference type="SUPFAM" id="SSF56801">
    <property type="entry name" value="Acetyl-CoA synthetase-like"/>
    <property type="match status" value="1"/>
</dbReference>
<keyword evidence="4" id="KW-1185">Reference proteome</keyword>
<evidence type="ECO:0000259" key="1">
    <source>
        <dbReference type="Pfam" id="PF00501"/>
    </source>
</evidence>
<accession>A0A2A6RFK2</accession>
<evidence type="ECO:0000259" key="2">
    <source>
        <dbReference type="Pfam" id="PF13193"/>
    </source>
</evidence>
<feature type="domain" description="AMP-binding enzyme C-terminal" evidence="2">
    <location>
        <begin position="392"/>
        <end position="467"/>
    </location>
</feature>
<dbReference type="InterPro" id="IPR045851">
    <property type="entry name" value="AMP-bd_C_sf"/>
</dbReference>